<evidence type="ECO:0000256" key="6">
    <source>
        <dbReference type="ARBA" id="ARBA00022990"/>
    </source>
</evidence>
<name>A0ABD3H8H9_9MARC</name>
<keyword evidence="5" id="KW-0653">Protein transport</keyword>
<dbReference type="SMART" id="SM00160">
    <property type="entry name" value="RanBD"/>
    <property type="match status" value="1"/>
</dbReference>
<keyword evidence="8" id="KW-0906">Nuclear pore complex</keyword>
<feature type="region of interest" description="Disordered" evidence="10">
    <location>
        <begin position="1"/>
        <end position="42"/>
    </location>
</feature>
<feature type="region of interest" description="Disordered" evidence="10">
    <location>
        <begin position="180"/>
        <end position="230"/>
    </location>
</feature>
<dbReference type="CDD" id="cd13169">
    <property type="entry name" value="RanBD_NUP50_plant"/>
    <property type="match status" value="1"/>
</dbReference>
<comment type="subcellular location">
    <subcellularLocation>
        <location evidence="1">Nucleus</location>
        <location evidence="1">Nuclear pore complex</location>
    </subcellularLocation>
</comment>
<evidence type="ECO:0000256" key="3">
    <source>
        <dbReference type="ARBA" id="ARBA00022737"/>
    </source>
</evidence>
<dbReference type="SUPFAM" id="SSF50729">
    <property type="entry name" value="PH domain-like"/>
    <property type="match status" value="1"/>
</dbReference>
<accession>A0ABD3H8H9</accession>
<keyword evidence="13" id="KW-1185">Reference proteome</keyword>
<evidence type="ECO:0000256" key="5">
    <source>
        <dbReference type="ARBA" id="ARBA00022927"/>
    </source>
</evidence>
<keyword evidence="9" id="KW-0539">Nucleus</keyword>
<dbReference type="InterPro" id="IPR011993">
    <property type="entry name" value="PH-like_dom_sf"/>
</dbReference>
<evidence type="ECO:0000256" key="8">
    <source>
        <dbReference type="ARBA" id="ARBA00023132"/>
    </source>
</evidence>
<reference evidence="12 13" key="1">
    <citation type="submission" date="2024-09" db="EMBL/GenBank/DDBJ databases">
        <title>Chromosome-scale assembly of Riccia sorocarpa.</title>
        <authorList>
            <person name="Paukszto L."/>
        </authorList>
    </citation>
    <scope>NUCLEOTIDE SEQUENCE [LARGE SCALE GENOMIC DNA]</scope>
    <source>
        <strain evidence="12">LP-2024</strain>
        <tissue evidence="12">Aerial parts of the thallus</tissue>
    </source>
</reference>
<dbReference type="PROSITE" id="PS50196">
    <property type="entry name" value="RANBD1"/>
    <property type="match status" value="1"/>
</dbReference>
<dbReference type="GO" id="GO:0051028">
    <property type="term" value="P:mRNA transport"/>
    <property type="evidence" value="ECO:0007669"/>
    <property type="project" value="UniProtKB-KW"/>
</dbReference>
<keyword evidence="4" id="KW-0509">mRNA transport</keyword>
<gene>
    <name evidence="12" type="ORF">R1sor_008985</name>
</gene>
<dbReference type="EMBL" id="JBJQOH010000005">
    <property type="protein sequence ID" value="KAL3686411.1"/>
    <property type="molecule type" value="Genomic_DNA"/>
</dbReference>
<feature type="compositionally biased region" description="Acidic residues" evidence="10">
    <location>
        <begin position="22"/>
        <end position="32"/>
    </location>
</feature>
<comment type="caution">
    <text evidence="12">The sequence shown here is derived from an EMBL/GenBank/DDBJ whole genome shotgun (WGS) entry which is preliminary data.</text>
</comment>
<keyword evidence="7" id="KW-0811">Translocation</keyword>
<evidence type="ECO:0000259" key="11">
    <source>
        <dbReference type="PROSITE" id="PS50196"/>
    </source>
</evidence>
<proteinExistence type="predicted"/>
<dbReference type="InterPro" id="IPR045255">
    <property type="entry name" value="RanBP1-like"/>
</dbReference>
<evidence type="ECO:0000313" key="13">
    <source>
        <dbReference type="Proteomes" id="UP001633002"/>
    </source>
</evidence>
<feature type="compositionally biased region" description="Basic and acidic residues" evidence="10">
    <location>
        <begin position="180"/>
        <end position="210"/>
    </location>
</feature>
<evidence type="ECO:0000256" key="4">
    <source>
        <dbReference type="ARBA" id="ARBA00022816"/>
    </source>
</evidence>
<keyword evidence="2" id="KW-0813">Transport</keyword>
<dbReference type="Pfam" id="PF08911">
    <property type="entry name" value="NUP50"/>
    <property type="match status" value="1"/>
</dbReference>
<protein>
    <recommendedName>
        <fullName evidence="11">RanBD1 domain-containing protein</fullName>
    </recommendedName>
</protein>
<feature type="region of interest" description="Disordered" evidence="10">
    <location>
        <begin position="275"/>
        <end position="295"/>
    </location>
</feature>
<dbReference type="PANTHER" id="PTHR23138:SF142">
    <property type="entry name" value="RAN-BINDING PROTEIN 3B-RELATED"/>
    <property type="match status" value="1"/>
</dbReference>
<dbReference type="GO" id="GO:0005643">
    <property type="term" value="C:nuclear pore"/>
    <property type="evidence" value="ECO:0007669"/>
    <property type="project" value="UniProtKB-SubCell"/>
</dbReference>
<dbReference type="Pfam" id="PF00638">
    <property type="entry name" value="Ran_BP1"/>
    <property type="match status" value="1"/>
</dbReference>
<dbReference type="PANTHER" id="PTHR23138">
    <property type="entry name" value="RAN BINDING PROTEIN"/>
    <property type="match status" value="1"/>
</dbReference>
<sequence>MASNEESHSKKRAAARQISKDDDQDSGGEDEPMQGATFRRASEEVLAERRIVKVRRSAAPSSTPNPFASIKLVPPLAAARIPEDSVSLQKGTVSKPTVREPDVNEFLSYSEGVQNSGPFTCQEGHAAKAPKEDIIQVEPSILLPAVEVSETVPASSITADTDAALVGVNSQELTREAKIGEATKEFKESGSVGEKEGTDEYKGPEKKVKEDESESLGPTGGSSGTFQQRSGTKNAFAGSFGTGFASSPFVCSTTSQLSAGFASFGGCFRSSSQPFQSSSSFGQSSPGANSSSPVTVPSLSSVFGKSNGSHLLGSAAAAASAPTPALFSLQEVAFETGEEKEKAAFTADAGLFEFFEGGWKERGRGELKVNVSEEDKRARLVMRSKGNYRLLLNASLFPEMKLTKMDNRGVSFVCVNSAAEGKTGAATYAIKFKDAVIAAEFSTIVQLHKGNVVSSDPRTPESSPKAVGTPVKTANTSKFRVYQRRFLCVDRALFMWYPEIKHRWENTALGGIVYT</sequence>
<dbReference type="Gene3D" id="2.30.29.30">
    <property type="entry name" value="Pleckstrin-homology domain (PH domain)/Phosphotyrosine-binding domain (PTB)"/>
    <property type="match status" value="1"/>
</dbReference>
<dbReference type="InterPro" id="IPR000156">
    <property type="entry name" value="Ran_bind_dom"/>
</dbReference>
<evidence type="ECO:0000256" key="7">
    <source>
        <dbReference type="ARBA" id="ARBA00023010"/>
    </source>
</evidence>
<dbReference type="InterPro" id="IPR015007">
    <property type="entry name" value="NUP2/50/61"/>
</dbReference>
<feature type="domain" description="RanBD1" evidence="11">
    <location>
        <begin position="322"/>
        <end position="446"/>
    </location>
</feature>
<evidence type="ECO:0000256" key="1">
    <source>
        <dbReference type="ARBA" id="ARBA00004567"/>
    </source>
</evidence>
<dbReference type="InterPro" id="IPR045207">
    <property type="entry name" value="RanBD_NUP50_plant"/>
</dbReference>
<evidence type="ECO:0000313" key="12">
    <source>
        <dbReference type="EMBL" id="KAL3686411.1"/>
    </source>
</evidence>
<dbReference type="AlphaFoldDB" id="A0ABD3H8H9"/>
<dbReference type="Proteomes" id="UP001633002">
    <property type="component" value="Unassembled WGS sequence"/>
</dbReference>
<evidence type="ECO:0000256" key="9">
    <source>
        <dbReference type="ARBA" id="ARBA00023242"/>
    </source>
</evidence>
<evidence type="ECO:0000256" key="2">
    <source>
        <dbReference type="ARBA" id="ARBA00022448"/>
    </source>
</evidence>
<dbReference type="GO" id="GO:0015031">
    <property type="term" value="P:protein transport"/>
    <property type="evidence" value="ECO:0007669"/>
    <property type="project" value="UniProtKB-KW"/>
</dbReference>
<organism evidence="12 13">
    <name type="scientific">Riccia sorocarpa</name>
    <dbReference type="NCBI Taxonomy" id="122646"/>
    <lineage>
        <taxon>Eukaryota</taxon>
        <taxon>Viridiplantae</taxon>
        <taxon>Streptophyta</taxon>
        <taxon>Embryophyta</taxon>
        <taxon>Marchantiophyta</taxon>
        <taxon>Marchantiopsida</taxon>
        <taxon>Marchantiidae</taxon>
        <taxon>Marchantiales</taxon>
        <taxon>Ricciaceae</taxon>
        <taxon>Riccia</taxon>
    </lineage>
</organism>
<keyword evidence="3" id="KW-0677">Repeat</keyword>
<keyword evidence="6" id="KW-0007">Acetylation</keyword>
<evidence type="ECO:0000256" key="10">
    <source>
        <dbReference type="SAM" id="MobiDB-lite"/>
    </source>
</evidence>